<accession>A0A1I4JMH5</accession>
<gene>
    <name evidence="2" type="ORF">SAMN04488085_11562</name>
</gene>
<dbReference type="AlphaFoldDB" id="A0A1I4JMH5"/>
<dbReference type="EMBL" id="FOSW01000015">
    <property type="protein sequence ID" value="SFL67749.1"/>
    <property type="molecule type" value="Genomic_DNA"/>
</dbReference>
<dbReference type="InParanoid" id="A0A1I4JMH5"/>
<sequence length="92" mass="9076">MISTLPMFAPAGVSGPGRLPARPVACAAEQTVAQRLRALVAAPAGVSAIAFTGGRVGGTAVPAASRRGGALKRITPNHGTTLGIHSPGRPLS</sequence>
<protein>
    <submittedName>
        <fullName evidence="2">Uncharacterized protein</fullName>
    </submittedName>
</protein>
<evidence type="ECO:0000313" key="3">
    <source>
        <dbReference type="Proteomes" id="UP000199152"/>
    </source>
</evidence>
<dbReference type="STRING" id="504800.SAMN04488085_11562"/>
<evidence type="ECO:0000313" key="2">
    <source>
        <dbReference type="EMBL" id="SFL67749.1"/>
    </source>
</evidence>
<reference evidence="2 3" key="1">
    <citation type="submission" date="2016-10" db="EMBL/GenBank/DDBJ databases">
        <authorList>
            <person name="de Groot N.N."/>
        </authorList>
    </citation>
    <scope>NUCLEOTIDE SEQUENCE [LARGE SCALE GENOMIC DNA]</scope>
    <source>
        <strain evidence="2 3">DSM 45317</strain>
    </source>
</reference>
<proteinExistence type="predicted"/>
<name>A0A1I4JMH5_9ACTN</name>
<organism evidence="2 3">
    <name type="scientific">Geodermatophilus ruber</name>
    <dbReference type="NCBI Taxonomy" id="504800"/>
    <lineage>
        <taxon>Bacteria</taxon>
        <taxon>Bacillati</taxon>
        <taxon>Actinomycetota</taxon>
        <taxon>Actinomycetes</taxon>
        <taxon>Geodermatophilales</taxon>
        <taxon>Geodermatophilaceae</taxon>
        <taxon>Geodermatophilus</taxon>
    </lineage>
</organism>
<dbReference type="OrthoDB" id="5192545at2"/>
<dbReference type="Proteomes" id="UP000199152">
    <property type="component" value="Unassembled WGS sequence"/>
</dbReference>
<dbReference type="RefSeq" id="WP_091328727.1">
    <property type="nucleotide sequence ID" value="NZ_FOSW01000015.1"/>
</dbReference>
<keyword evidence="3" id="KW-1185">Reference proteome</keyword>
<evidence type="ECO:0000256" key="1">
    <source>
        <dbReference type="SAM" id="MobiDB-lite"/>
    </source>
</evidence>
<feature type="region of interest" description="Disordered" evidence="1">
    <location>
        <begin position="71"/>
        <end position="92"/>
    </location>
</feature>